<dbReference type="AlphaFoldDB" id="A0A377HJM7"/>
<dbReference type="PROSITE" id="PS50801">
    <property type="entry name" value="STAS"/>
    <property type="match status" value="1"/>
</dbReference>
<dbReference type="InterPro" id="IPR052746">
    <property type="entry name" value="MlaB_ABC_Transporter"/>
</dbReference>
<evidence type="ECO:0000313" key="2">
    <source>
        <dbReference type="EMBL" id="STO56438.1"/>
    </source>
</evidence>
<dbReference type="EMBL" id="UGHD01000002">
    <property type="protein sequence ID" value="STO56438.1"/>
    <property type="molecule type" value="Genomic_DNA"/>
</dbReference>
<feature type="domain" description="STAS" evidence="1">
    <location>
        <begin position="1"/>
        <end position="92"/>
    </location>
</feature>
<evidence type="ECO:0000259" key="1">
    <source>
        <dbReference type="PROSITE" id="PS50801"/>
    </source>
</evidence>
<accession>A0A377HJM7</accession>
<sequence length="92" mass="9921">MGFSLGEQLDITQVMDLKGRLQAELKQSNRLLIDGSDVSRVDAPGLQLLLAAKKQCLSQSIDWTWEGASSELVGAAKTLGMVELLGLTDFAE</sequence>
<dbReference type="Proteomes" id="UP000254512">
    <property type="component" value="Unassembled WGS sequence"/>
</dbReference>
<proteinExistence type="predicted"/>
<dbReference type="PANTHER" id="PTHR35849">
    <property type="entry name" value="BLR2341 PROTEIN"/>
    <property type="match status" value="1"/>
</dbReference>
<organism evidence="2 3">
    <name type="scientific">Grimontia hollisae</name>
    <name type="common">Vibrio hollisae</name>
    <dbReference type="NCBI Taxonomy" id="673"/>
    <lineage>
        <taxon>Bacteria</taxon>
        <taxon>Pseudomonadati</taxon>
        <taxon>Pseudomonadota</taxon>
        <taxon>Gammaproteobacteria</taxon>
        <taxon>Vibrionales</taxon>
        <taxon>Vibrionaceae</taxon>
        <taxon>Grimontia</taxon>
    </lineage>
</organism>
<dbReference type="SUPFAM" id="SSF52091">
    <property type="entry name" value="SpoIIaa-like"/>
    <property type="match status" value="1"/>
</dbReference>
<dbReference type="InterPro" id="IPR002645">
    <property type="entry name" value="STAS_dom"/>
</dbReference>
<dbReference type="InterPro" id="IPR058548">
    <property type="entry name" value="MlaB-like_STAS"/>
</dbReference>
<dbReference type="Pfam" id="PF13466">
    <property type="entry name" value="STAS_2"/>
    <property type="match status" value="1"/>
</dbReference>
<gene>
    <name evidence="2" type="ORF">NCTC11645_00779</name>
</gene>
<protein>
    <recommendedName>
        <fullName evidence="1">STAS domain-containing protein</fullName>
    </recommendedName>
</protein>
<dbReference type="RefSeq" id="WP_005502045.1">
    <property type="nucleotide sequence ID" value="NZ_CP035690.1"/>
</dbReference>
<evidence type="ECO:0000313" key="3">
    <source>
        <dbReference type="Proteomes" id="UP000254512"/>
    </source>
</evidence>
<name>A0A377HJM7_GRIHO</name>
<dbReference type="InterPro" id="IPR036513">
    <property type="entry name" value="STAS_dom_sf"/>
</dbReference>
<dbReference type="PANTHER" id="PTHR35849:SF2">
    <property type="entry name" value="BLR2341 PROTEIN"/>
    <property type="match status" value="1"/>
</dbReference>
<reference evidence="2 3" key="1">
    <citation type="submission" date="2018-06" db="EMBL/GenBank/DDBJ databases">
        <authorList>
            <consortium name="Pathogen Informatics"/>
            <person name="Doyle S."/>
        </authorList>
    </citation>
    <scope>NUCLEOTIDE SEQUENCE [LARGE SCALE GENOMIC DNA]</scope>
    <source>
        <strain evidence="2 3">NCTC11645</strain>
    </source>
</reference>
<dbReference type="Gene3D" id="3.30.750.24">
    <property type="entry name" value="STAS domain"/>
    <property type="match status" value="1"/>
</dbReference>